<dbReference type="EMBL" id="WNDP01000074">
    <property type="protein sequence ID" value="KAF1023746.1"/>
    <property type="molecule type" value="Genomic_DNA"/>
</dbReference>
<sequence length="51" mass="6064">MIHGVQFYDWHLCVTKEGYITQDFIDVTKNEQIKITLKQGNTPPRQYAYQC</sequence>
<organism evidence="1 2">
    <name type="scientific">Acinetobacter bereziniae</name>
    <name type="common">Acinetobacter genomosp. 10</name>
    <dbReference type="NCBI Taxonomy" id="106648"/>
    <lineage>
        <taxon>Bacteria</taxon>
        <taxon>Pseudomonadati</taxon>
        <taxon>Pseudomonadota</taxon>
        <taxon>Gammaproteobacteria</taxon>
        <taxon>Moraxellales</taxon>
        <taxon>Moraxellaceae</taxon>
        <taxon>Acinetobacter</taxon>
    </lineage>
</organism>
<proteinExistence type="predicted"/>
<accession>A0A833TWM3</accession>
<evidence type="ECO:0000313" key="2">
    <source>
        <dbReference type="Proteomes" id="UP000490535"/>
    </source>
</evidence>
<reference evidence="2" key="1">
    <citation type="journal article" date="2020" name="MBio">
        <title>Horizontal gene transfer to a defensive symbiont with a reduced genome amongst a multipartite beetle microbiome.</title>
        <authorList>
            <person name="Waterworth S.C."/>
            <person name="Florez L.V."/>
            <person name="Rees E.R."/>
            <person name="Hertweck C."/>
            <person name="Kaltenpoth M."/>
            <person name="Kwan J.C."/>
        </authorList>
    </citation>
    <scope>NUCLEOTIDE SEQUENCE [LARGE SCALE GENOMIC DNA]</scope>
</reference>
<comment type="caution">
    <text evidence="1">The sequence shown here is derived from an EMBL/GenBank/DDBJ whole genome shotgun (WGS) entry which is preliminary data.</text>
</comment>
<evidence type="ECO:0000313" key="1">
    <source>
        <dbReference type="EMBL" id="KAF1023746.1"/>
    </source>
</evidence>
<dbReference type="AlphaFoldDB" id="A0A833TWM3"/>
<name>A0A833TWM3_ACIBZ</name>
<protein>
    <submittedName>
        <fullName evidence="1">Uncharacterized protein</fullName>
    </submittedName>
</protein>
<gene>
    <name evidence="1" type="ORF">GAK29_02861</name>
</gene>
<dbReference type="Proteomes" id="UP000490535">
    <property type="component" value="Unassembled WGS sequence"/>
</dbReference>